<dbReference type="AlphaFoldDB" id="A0A7J7KT23"/>
<keyword evidence="3" id="KW-1185">Reference proteome</keyword>
<sequence length="97" mass="11587">MLLSERPRPSHYILMLLNVYYYATIYIIRYYYVYSYTNNPSLIHLDTRTHIPVPLVDILQHSFLSQLLALVTYVHSDVVFPLYSCYKYILKLSPHVK</sequence>
<evidence type="ECO:0000256" key="1">
    <source>
        <dbReference type="SAM" id="Phobius"/>
    </source>
</evidence>
<keyword evidence="1" id="KW-1133">Transmembrane helix</keyword>
<proteinExistence type="predicted"/>
<name>A0A7J7KT23_BUGNE</name>
<comment type="caution">
    <text evidence="2">The sequence shown here is derived from an EMBL/GenBank/DDBJ whole genome shotgun (WGS) entry which is preliminary data.</text>
</comment>
<dbReference type="Proteomes" id="UP000593567">
    <property type="component" value="Unassembled WGS sequence"/>
</dbReference>
<protein>
    <submittedName>
        <fullName evidence="2">Uncharacterized protein</fullName>
    </submittedName>
</protein>
<reference evidence="2" key="1">
    <citation type="submission" date="2020-06" db="EMBL/GenBank/DDBJ databases">
        <title>Draft genome of Bugula neritina, a colonial animal packing powerful symbionts and potential medicines.</title>
        <authorList>
            <person name="Rayko M."/>
        </authorList>
    </citation>
    <scope>NUCLEOTIDE SEQUENCE [LARGE SCALE GENOMIC DNA]</scope>
    <source>
        <strain evidence="2">Kwan_BN1</strain>
    </source>
</reference>
<evidence type="ECO:0000313" key="3">
    <source>
        <dbReference type="Proteomes" id="UP000593567"/>
    </source>
</evidence>
<dbReference type="EMBL" id="VXIV02000055">
    <property type="protein sequence ID" value="KAF6041361.1"/>
    <property type="molecule type" value="Genomic_DNA"/>
</dbReference>
<accession>A0A7J7KT23</accession>
<evidence type="ECO:0000313" key="2">
    <source>
        <dbReference type="EMBL" id="KAF6041361.1"/>
    </source>
</evidence>
<organism evidence="2 3">
    <name type="scientific">Bugula neritina</name>
    <name type="common">Brown bryozoan</name>
    <name type="synonym">Sertularia neritina</name>
    <dbReference type="NCBI Taxonomy" id="10212"/>
    <lineage>
        <taxon>Eukaryota</taxon>
        <taxon>Metazoa</taxon>
        <taxon>Spiralia</taxon>
        <taxon>Lophotrochozoa</taxon>
        <taxon>Bryozoa</taxon>
        <taxon>Gymnolaemata</taxon>
        <taxon>Cheilostomatida</taxon>
        <taxon>Flustrina</taxon>
        <taxon>Buguloidea</taxon>
        <taxon>Bugulidae</taxon>
        <taxon>Bugula</taxon>
    </lineage>
</organism>
<gene>
    <name evidence="2" type="ORF">EB796_000315</name>
</gene>
<keyword evidence="1" id="KW-0812">Transmembrane</keyword>
<feature type="transmembrane region" description="Helical" evidence="1">
    <location>
        <begin position="12"/>
        <end position="32"/>
    </location>
</feature>
<keyword evidence="1" id="KW-0472">Membrane</keyword>